<protein>
    <submittedName>
        <fullName evidence="2">Uncharacterized protein</fullName>
    </submittedName>
</protein>
<feature type="compositionally biased region" description="Low complexity" evidence="1">
    <location>
        <begin position="24"/>
        <end position="36"/>
    </location>
</feature>
<reference evidence="3" key="2">
    <citation type="submission" date="2013-12" db="EMBL/GenBank/DDBJ databases">
        <title>Evolution of pathogenesis and genome organization in the Tremellales.</title>
        <authorList>
            <person name="Cuomo C."/>
            <person name="Litvintseva A."/>
            <person name="Heitman J."/>
            <person name="Chen Y."/>
            <person name="Sun S."/>
            <person name="Springer D."/>
            <person name="Dromer F."/>
            <person name="Young S."/>
            <person name="Zeng Q."/>
            <person name="Chapman S."/>
            <person name="Gujja S."/>
            <person name="Saif S."/>
            <person name="Birren B."/>
        </authorList>
    </citation>
    <scope>NUCLEOTIDE SEQUENCE [LARGE SCALE GENOMIC DNA]</scope>
    <source>
        <strain evidence="3">BCC8398</strain>
    </source>
</reference>
<dbReference type="AlphaFoldDB" id="A0A1B9GHX2"/>
<sequence length="320" mass="34732">MSTRATVSALRAMRPTHIRSLTTSRLALSSSSSTDLPPTPNSAEALGFKPQANRQRQLPLDLKINIPATGKQDLFTSRQRLQREKRQEMTFSLNPTKKSTGSDTQTTEDFFADSDLSSSSAPSKSARNDNQSTSSSAAPRSRRALKGVSMDVVSDSSALPPDVIRRQRQRRDRVRATGASQGGQDRKGRAGGQQQQKPRERKRRDAPAREKRALQPRRQLTFETMDHSEQGLFGKRSLVNESVITAGSAGLGHARHAASVRQSISESPFPSNPLPILSPAPSKSSEQAVQIASWLAALNGSIQAGAKSELSDTVAAQLKR</sequence>
<evidence type="ECO:0000313" key="2">
    <source>
        <dbReference type="EMBL" id="OCF30618.1"/>
    </source>
</evidence>
<evidence type="ECO:0000313" key="3">
    <source>
        <dbReference type="Proteomes" id="UP000092666"/>
    </source>
</evidence>
<dbReference type="OrthoDB" id="2564778at2759"/>
<feature type="region of interest" description="Disordered" evidence="1">
    <location>
        <begin position="85"/>
        <end position="217"/>
    </location>
</feature>
<name>A0A1B9GHX2_9TREE</name>
<reference evidence="2 3" key="1">
    <citation type="submission" date="2013-07" db="EMBL/GenBank/DDBJ databases">
        <title>The Genome Sequence of Cryptococcus heveanensis BCC8398.</title>
        <authorList>
            <consortium name="The Broad Institute Genome Sequencing Platform"/>
            <person name="Cuomo C."/>
            <person name="Litvintseva A."/>
            <person name="Chen Y."/>
            <person name="Heitman J."/>
            <person name="Sun S."/>
            <person name="Springer D."/>
            <person name="Dromer F."/>
            <person name="Young S.K."/>
            <person name="Zeng Q."/>
            <person name="Gargeya S."/>
            <person name="Fitzgerald M."/>
            <person name="Abouelleil A."/>
            <person name="Alvarado L."/>
            <person name="Berlin A.M."/>
            <person name="Chapman S.B."/>
            <person name="Dewar J."/>
            <person name="Goldberg J."/>
            <person name="Griggs A."/>
            <person name="Gujja S."/>
            <person name="Hansen M."/>
            <person name="Howarth C."/>
            <person name="Imamovic A."/>
            <person name="Larimer J."/>
            <person name="McCowan C."/>
            <person name="Murphy C."/>
            <person name="Pearson M."/>
            <person name="Priest M."/>
            <person name="Roberts A."/>
            <person name="Saif S."/>
            <person name="Shea T."/>
            <person name="Sykes S."/>
            <person name="Wortman J."/>
            <person name="Nusbaum C."/>
            <person name="Birren B."/>
        </authorList>
    </citation>
    <scope>NUCLEOTIDE SEQUENCE [LARGE SCALE GENOMIC DNA]</scope>
    <source>
        <strain evidence="2 3">BCC8398</strain>
    </source>
</reference>
<gene>
    <name evidence="2" type="ORF">I316_07746</name>
</gene>
<accession>A0A1B9GHX2</accession>
<keyword evidence="3" id="KW-1185">Reference proteome</keyword>
<feature type="region of interest" description="Disordered" evidence="1">
    <location>
        <begin position="24"/>
        <end position="58"/>
    </location>
</feature>
<feature type="compositionally biased region" description="Basic and acidic residues" evidence="1">
    <location>
        <begin position="203"/>
        <end position="213"/>
    </location>
</feature>
<evidence type="ECO:0000256" key="1">
    <source>
        <dbReference type="SAM" id="MobiDB-lite"/>
    </source>
</evidence>
<dbReference type="Proteomes" id="UP000092666">
    <property type="component" value="Unassembled WGS sequence"/>
</dbReference>
<proteinExistence type="predicted"/>
<dbReference type="EMBL" id="KV700145">
    <property type="protein sequence ID" value="OCF30618.1"/>
    <property type="molecule type" value="Genomic_DNA"/>
</dbReference>
<feature type="compositionally biased region" description="Polar residues" evidence="1">
    <location>
        <begin position="89"/>
        <end position="108"/>
    </location>
</feature>
<organism evidence="2 3">
    <name type="scientific">Kwoniella heveanensis BCC8398</name>
    <dbReference type="NCBI Taxonomy" id="1296120"/>
    <lineage>
        <taxon>Eukaryota</taxon>
        <taxon>Fungi</taxon>
        <taxon>Dikarya</taxon>
        <taxon>Basidiomycota</taxon>
        <taxon>Agaricomycotina</taxon>
        <taxon>Tremellomycetes</taxon>
        <taxon>Tremellales</taxon>
        <taxon>Cryptococcaceae</taxon>
        <taxon>Kwoniella</taxon>
    </lineage>
</organism>
<feature type="compositionally biased region" description="Low complexity" evidence="1">
    <location>
        <begin position="113"/>
        <end position="125"/>
    </location>
</feature>